<feature type="transmembrane region" description="Helical" evidence="2">
    <location>
        <begin position="85"/>
        <end position="104"/>
    </location>
</feature>
<evidence type="ECO:0000313" key="4">
    <source>
        <dbReference type="Proteomes" id="UP000193467"/>
    </source>
</evidence>
<feature type="region of interest" description="Disordered" evidence="1">
    <location>
        <begin position="110"/>
        <end position="218"/>
    </location>
</feature>
<dbReference type="EMBL" id="MCGR01000019">
    <property type="protein sequence ID" value="ORY83530.1"/>
    <property type="molecule type" value="Genomic_DNA"/>
</dbReference>
<dbReference type="AlphaFoldDB" id="A0A1Y2FHW0"/>
<accession>A0A1Y2FHW0</accession>
<feature type="compositionally biased region" description="Basic and acidic residues" evidence="1">
    <location>
        <begin position="154"/>
        <end position="163"/>
    </location>
</feature>
<keyword evidence="4" id="KW-1185">Reference proteome</keyword>
<dbReference type="InParanoid" id="A0A1Y2FHW0"/>
<keyword evidence="2" id="KW-1133">Transmembrane helix</keyword>
<evidence type="ECO:0000256" key="1">
    <source>
        <dbReference type="SAM" id="MobiDB-lite"/>
    </source>
</evidence>
<comment type="caution">
    <text evidence="3">The sequence shown here is derived from an EMBL/GenBank/DDBJ whole genome shotgun (WGS) entry which is preliminary data.</text>
</comment>
<protein>
    <submittedName>
        <fullName evidence="3">Uncharacterized protein</fullName>
    </submittedName>
</protein>
<name>A0A1Y2FHW0_9BASI</name>
<keyword evidence="2" id="KW-0812">Transmembrane</keyword>
<feature type="compositionally biased region" description="Basic and acidic residues" evidence="1">
    <location>
        <begin position="197"/>
        <end position="209"/>
    </location>
</feature>
<gene>
    <name evidence="3" type="ORF">BCR35DRAFT_351993</name>
</gene>
<feature type="compositionally biased region" description="Low complexity" evidence="1">
    <location>
        <begin position="141"/>
        <end position="153"/>
    </location>
</feature>
<proteinExistence type="predicted"/>
<sequence>MSEGHWLDELLVGNASLAGHLNKLTTLTAADYKQWCTKELLRVVGKTLERPCEAMNVLRSFNLTELHSVLRRGRFLRSGRTSFKWGMIFFAVAFILLVGVALAAEAEELQRKQKQERVKPEVTKLARPKKTEAEGKKQAPKAKGSAAAAGSAAKKQDTAEGGKGKKTKKQKRAEKKVKKAKEEAFSKGAGKGKKKGKGSDKRNVERLVDGFESLSDSE</sequence>
<keyword evidence="2" id="KW-0472">Membrane</keyword>
<organism evidence="3 4">
    <name type="scientific">Leucosporidium creatinivorum</name>
    <dbReference type="NCBI Taxonomy" id="106004"/>
    <lineage>
        <taxon>Eukaryota</taxon>
        <taxon>Fungi</taxon>
        <taxon>Dikarya</taxon>
        <taxon>Basidiomycota</taxon>
        <taxon>Pucciniomycotina</taxon>
        <taxon>Microbotryomycetes</taxon>
        <taxon>Leucosporidiales</taxon>
        <taxon>Leucosporidium</taxon>
    </lineage>
</organism>
<evidence type="ECO:0000313" key="3">
    <source>
        <dbReference type="EMBL" id="ORY83530.1"/>
    </source>
</evidence>
<feature type="compositionally biased region" description="Basic residues" evidence="1">
    <location>
        <begin position="164"/>
        <end position="179"/>
    </location>
</feature>
<feature type="compositionally biased region" description="Basic and acidic residues" evidence="1">
    <location>
        <begin position="110"/>
        <end position="137"/>
    </location>
</feature>
<dbReference type="Proteomes" id="UP000193467">
    <property type="component" value="Unassembled WGS sequence"/>
</dbReference>
<evidence type="ECO:0000256" key="2">
    <source>
        <dbReference type="SAM" id="Phobius"/>
    </source>
</evidence>
<reference evidence="3 4" key="1">
    <citation type="submission" date="2016-07" db="EMBL/GenBank/DDBJ databases">
        <title>Pervasive Adenine N6-methylation of Active Genes in Fungi.</title>
        <authorList>
            <consortium name="DOE Joint Genome Institute"/>
            <person name="Mondo S.J."/>
            <person name="Dannebaum R.O."/>
            <person name="Kuo R.C."/>
            <person name="Labutti K."/>
            <person name="Haridas S."/>
            <person name="Kuo A."/>
            <person name="Salamov A."/>
            <person name="Ahrendt S.R."/>
            <person name="Lipzen A."/>
            <person name="Sullivan W."/>
            <person name="Andreopoulos W.B."/>
            <person name="Clum A."/>
            <person name="Lindquist E."/>
            <person name="Daum C."/>
            <person name="Ramamoorthy G.K."/>
            <person name="Gryganskyi A."/>
            <person name="Culley D."/>
            <person name="Magnuson J.K."/>
            <person name="James T.Y."/>
            <person name="O'Malley M.A."/>
            <person name="Stajich J.E."/>
            <person name="Spatafora J.W."/>
            <person name="Visel A."/>
            <person name="Grigoriev I.V."/>
        </authorList>
    </citation>
    <scope>NUCLEOTIDE SEQUENCE [LARGE SCALE GENOMIC DNA]</scope>
    <source>
        <strain evidence="3 4">62-1032</strain>
    </source>
</reference>